<feature type="region of interest" description="Disordered" evidence="1">
    <location>
        <begin position="1"/>
        <end position="40"/>
    </location>
</feature>
<proteinExistence type="predicted"/>
<evidence type="ECO:0000313" key="2">
    <source>
        <dbReference type="EMBL" id="KIZ07202.1"/>
    </source>
</evidence>
<accession>A0A0D2N4J6</accession>
<dbReference type="Proteomes" id="UP000054498">
    <property type="component" value="Unassembled WGS sequence"/>
</dbReference>
<dbReference type="GO" id="GO:0043565">
    <property type="term" value="F:sequence-specific DNA binding"/>
    <property type="evidence" value="ECO:0007669"/>
    <property type="project" value="TreeGrafter"/>
</dbReference>
<feature type="region of interest" description="Disordered" evidence="1">
    <location>
        <begin position="488"/>
        <end position="527"/>
    </location>
</feature>
<evidence type="ECO:0000313" key="3">
    <source>
        <dbReference type="Proteomes" id="UP000054498"/>
    </source>
</evidence>
<feature type="compositionally biased region" description="Gly residues" evidence="1">
    <location>
        <begin position="295"/>
        <end position="309"/>
    </location>
</feature>
<evidence type="ECO:0000256" key="1">
    <source>
        <dbReference type="SAM" id="MobiDB-lite"/>
    </source>
</evidence>
<dbReference type="OrthoDB" id="550867at2759"/>
<dbReference type="AlphaFoldDB" id="A0A0D2N4J6"/>
<organism evidence="2 3">
    <name type="scientific">Monoraphidium neglectum</name>
    <dbReference type="NCBI Taxonomy" id="145388"/>
    <lineage>
        <taxon>Eukaryota</taxon>
        <taxon>Viridiplantae</taxon>
        <taxon>Chlorophyta</taxon>
        <taxon>core chlorophytes</taxon>
        <taxon>Chlorophyceae</taxon>
        <taxon>CS clade</taxon>
        <taxon>Sphaeropleales</taxon>
        <taxon>Selenastraceae</taxon>
        <taxon>Monoraphidium</taxon>
    </lineage>
</organism>
<keyword evidence="3" id="KW-1185">Reference proteome</keyword>
<gene>
    <name evidence="2" type="ORF">MNEG_0753</name>
</gene>
<feature type="compositionally biased region" description="Basic and acidic residues" evidence="1">
    <location>
        <begin position="176"/>
        <end position="185"/>
    </location>
</feature>
<name>A0A0D2N4J6_9CHLO</name>
<feature type="compositionally biased region" description="Low complexity" evidence="1">
    <location>
        <begin position="13"/>
        <end position="27"/>
    </location>
</feature>
<feature type="compositionally biased region" description="Gly residues" evidence="1">
    <location>
        <begin position="517"/>
        <end position="527"/>
    </location>
</feature>
<feature type="compositionally biased region" description="Low complexity" evidence="1">
    <location>
        <begin position="136"/>
        <end position="170"/>
    </location>
</feature>
<protein>
    <recommendedName>
        <fullName evidence="4">UBZ4-type domain-containing protein</fullName>
    </recommendedName>
</protein>
<dbReference type="GO" id="GO:0010468">
    <property type="term" value="P:regulation of gene expression"/>
    <property type="evidence" value="ECO:0007669"/>
    <property type="project" value="TreeGrafter"/>
</dbReference>
<dbReference type="GeneID" id="25726871"/>
<dbReference type="EMBL" id="KK100284">
    <property type="protein sequence ID" value="KIZ07202.1"/>
    <property type="molecule type" value="Genomic_DNA"/>
</dbReference>
<evidence type="ECO:0008006" key="4">
    <source>
        <dbReference type="Google" id="ProtNLM"/>
    </source>
</evidence>
<feature type="compositionally biased region" description="Low complexity" evidence="1">
    <location>
        <begin position="67"/>
        <end position="85"/>
    </location>
</feature>
<feature type="compositionally biased region" description="Low complexity" evidence="1">
    <location>
        <begin position="499"/>
        <end position="516"/>
    </location>
</feature>
<feature type="compositionally biased region" description="Gly residues" evidence="1">
    <location>
        <begin position="86"/>
        <end position="114"/>
    </location>
</feature>
<dbReference type="PANTHER" id="PTHR14312:SF1">
    <property type="entry name" value="BASIC-LEUCINE ZIPPER TRANSCRIPTION FACTOR A"/>
    <property type="match status" value="1"/>
</dbReference>
<feature type="region of interest" description="Disordered" evidence="1">
    <location>
        <begin position="63"/>
        <end position="200"/>
    </location>
</feature>
<sequence>MSSPPDAFQKLLRASQRQGSASQASQATKGTPALKRPRVEQQYGTCPVCSATVPLTFLELHASDCLGPGASQPSAAAAAGKRAAGGTPGSAGGGGRSLAGSGVGRTRGGRGGPGSAVTPAPRTPNPGLRAPPFTPATPAAAPAQQQQQQQQQQHQQQQQQHQHQQQERQQPASPGETDRALDDGAGHSPSQAATAAPDASTQRNAFDVLARAQRVLQQVHVFFLDAPPAGGRPRARWWLKGGPDAPRDAPDAAWTGSCGLSLGRGGKAQVVIATDLETGDGVEVGWGNPALASNPGGGASSGDGGGAGAGAAAQAGAPGAGGEPRKAVVSLLKSALQKNVRLGRHEQAVRVAAALLKEDAGELLRRLAVICLEDGLLHPQLPLVCWCMAAVSKGYLVGGTLANELLAVVQQLAACPVRDHLPRNTGTWRTPASLSDVDGQLPAHPAEGALVKALMLRNAFGGMDSDKDLLTRYAGLWLARFLGLAAPPPPLPAPPAQEQAGSDPPKQQQQQQQQQGVSGGGAGGGGASPWLSFLSECYSPARLPPGVRAPRVTLVAPLQR</sequence>
<dbReference type="KEGG" id="mng:MNEG_0753"/>
<feature type="compositionally biased region" description="Polar residues" evidence="1">
    <location>
        <begin position="188"/>
        <end position="200"/>
    </location>
</feature>
<dbReference type="Gene3D" id="1.20.272.10">
    <property type="match status" value="1"/>
</dbReference>
<dbReference type="RefSeq" id="XP_013906221.1">
    <property type="nucleotide sequence ID" value="XM_014050767.1"/>
</dbReference>
<feature type="region of interest" description="Disordered" evidence="1">
    <location>
        <begin position="287"/>
        <end position="320"/>
    </location>
</feature>
<reference evidence="2 3" key="1">
    <citation type="journal article" date="2013" name="BMC Genomics">
        <title>Reconstruction of the lipid metabolism for the microalga Monoraphidium neglectum from its genome sequence reveals characteristics suitable for biofuel production.</title>
        <authorList>
            <person name="Bogen C."/>
            <person name="Al-Dilaimi A."/>
            <person name="Albersmeier A."/>
            <person name="Wichmann J."/>
            <person name="Grundmann M."/>
            <person name="Rupp O."/>
            <person name="Lauersen K.J."/>
            <person name="Blifernez-Klassen O."/>
            <person name="Kalinowski J."/>
            <person name="Goesmann A."/>
            <person name="Mussgnug J.H."/>
            <person name="Kruse O."/>
        </authorList>
    </citation>
    <scope>NUCLEOTIDE SEQUENCE [LARGE SCALE GENOMIC DNA]</scope>
    <source>
        <strain evidence="2 3">SAG 48.87</strain>
    </source>
</reference>
<dbReference type="GO" id="GO:0005634">
    <property type="term" value="C:nucleus"/>
    <property type="evidence" value="ECO:0007669"/>
    <property type="project" value="TreeGrafter"/>
</dbReference>
<dbReference type="PANTHER" id="PTHR14312">
    <property type="entry name" value="CREB/ATF BZIP TRANSCRIPTION FACTOR"/>
    <property type="match status" value="1"/>
</dbReference>